<dbReference type="InterPro" id="IPR011990">
    <property type="entry name" value="TPR-like_helical_dom_sf"/>
</dbReference>
<comment type="caution">
    <text evidence="2">The sequence shown here is derived from an EMBL/GenBank/DDBJ whole genome shotgun (WGS) entry which is preliminary data.</text>
</comment>
<dbReference type="InterPro" id="IPR008969">
    <property type="entry name" value="CarboxyPept-like_regulatory"/>
</dbReference>
<keyword evidence="3" id="KW-1185">Reference proteome</keyword>
<proteinExistence type="predicted"/>
<dbReference type="Gene3D" id="1.25.40.10">
    <property type="entry name" value="Tetratricopeptide repeat domain"/>
    <property type="match status" value="1"/>
</dbReference>
<feature type="transmembrane region" description="Helical" evidence="1">
    <location>
        <begin position="12"/>
        <end position="33"/>
    </location>
</feature>
<dbReference type="RefSeq" id="WP_275118687.1">
    <property type="nucleotide sequence ID" value="NZ_JAOTPO010000007.1"/>
</dbReference>
<keyword evidence="1" id="KW-0812">Transmembrane</keyword>
<evidence type="ECO:0000256" key="1">
    <source>
        <dbReference type="SAM" id="Phobius"/>
    </source>
</evidence>
<organism evidence="2 3">
    <name type="scientific">Alkalihalobacterium chitinilyticum</name>
    <dbReference type="NCBI Taxonomy" id="2980103"/>
    <lineage>
        <taxon>Bacteria</taxon>
        <taxon>Bacillati</taxon>
        <taxon>Bacillota</taxon>
        <taxon>Bacilli</taxon>
        <taxon>Bacillales</taxon>
        <taxon>Bacillaceae</taxon>
        <taxon>Alkalihalobacterium</taxon>
    </lineage>
</organism>
<dbReference type="InterPro" id="IPR013783">
    <property type="entry name" value="Ig-like_fold"/>
</dbReference>
<dbReference type="Proteomes" id="UP001148125">
    <property type="component" value="Unassembled WGS sequence"/>
</dbReference>
<evidence type="ECO:0000313" key="3">
    <source>
        <dbReference type="Proteomes" id="UP001148125"/>
    </source>
</evidence>
<name>A0ABT5VH47_9BACI</name>
<protein>
    <submittedName>
        <fullName evidence="2">Carboxypeptidase-like regulatory domain-containing protein</fullName>
    </submittedName>
</protein>
<sequence length="754" mass="87946">MTKVRLKRKHLLFVSAGFIGLFLLIIFLIIPLVNQYQVDRMLQENKLQAGTEIIELIENATTTSRKLDLINKYMVSSWPRGNNHPIYISPGISMGEGTEAYWSGFTLDEIAPYLAFYIENSRQYNWDYGSAVNEYAHYIRKTEGAQAAIAFLLEKETEWKNHASYYFNEEFMLTRAQFLLEDGASQQAIDLLLQIKKEETERLAGHDLTYEPSESWTKLYVEALLRDKRLTEAYEFIEEWEEKFVLQRSEFEEDYQYYDENDYPLIGIKKRIEQMQADGGGKKDFGTVEGQIKRTDGTPLEDVYVYLRDSSNVNRSAHAEMDYYVTQTDENGYYHFQDVVPNSYQVGLGLQFHHVDGYSWAADMYDWLNVDYGTELTYDITFRPLMDVIQPVNNVAIVEDEMTFEWVPIEEAETYEVLIFVPMKNGGITFTAWAGIKETAITVPIHELWYLESSRSYSIDEDGNVILEPETLLGLANPEGQFSWSVRALDENGVEVGRSAGHRLKDETVGDIPFFQVKARELTAADRLLLKERLDEALAAYETDLEANSNDVHSLKMITEILAHKERGREHRIENEQYYYYMERLAELTGHPDYYFKLVEKAYRDKDWEDYDLWFGKYEQALSAKKGHHYFWNYNNYFHARALMERGLWEEAREWQYRALENDRSNEAVVPLFALEMYLGTDIETIVALAEAHPVKFRAYVDWTPYVKGVTVDAQMREALEIYLKQGAEALQPLLPTITDTNNQQFLEQLANHR</sequence>
<dbReference type="EMBL" id="JAOTPO010000007">
    <property type="protein sequence ID" value="MDE5414072.1"/>
    <property type="molecule type" value="Genomic_DNA"/>
</dbReference>
<accession>A0ABT5VH47</accession>
<dbReference type="Gene3D" id="2.60.40.10">
    <property type="entry name" value="Immunoglobulins"/>
    <property type="match status" value="1"/>
</dbReference>
<reference evidence="2" key="1">
    <citation type="submission" date="2024-05" db="EMBL/GenBank/DDBJ databases">
        <title>Alkalihalobacillus sp. strain MEB203 novel alkaliphilic bacterium from Lonar Lake, India.</title>
        <authorList>
            <person name="Joshi A."/>
            <person name="Thite S."/>
            <person name="Mengade P."/>
        </authorList>
    </citation>
    <scope>NUCLEOTIDE SEQUENCE</scope>
    <source>
        <strain evidence="2">MEB 203</strain>
    </source>
</reference>
<dbReference type="SUPFAM" id="SSF49464">
    <property type="entry name" value="Carboxypeptidase regulatory domain-like"/>
    <property type="match status" value="1"/>
</dbReference>
<keyword evidence="1" id="KW-0472">Membrane</keyword>
<keyword evidence="1" id="KW-1133">Transmembrane helix</keyword>
<gene>
    <name evidence="2" type="ORF">N7Z68_11835</name>
</gene>
<evidence type="ECO:0000313" key="2">
    <source>
        <dbReference type="EMBL" id="MDE5414072.1"/>
    </source>
</evidence>